<proteinExistence type="predicted"/>
<comment type="caution">
    <text evidence="5">The sequence shown here is derived from an EMBL/GenBank/DDBJ whole genome shotgun (WGS) entry which is preliminary data.</text>
</comment>
<dbReference type="InterPro" id="IPR017853">
    <property type="entry name" value="GH"/>
</dbReference>
<dbReference type="EMBL" id="JAFELM010000039">
    <property type="protein sequence ID" value="MBM6619069.1"/>
    <property type="molecule type" value="Genomic_DNA"/>
</dbReference>
<dbReference type="SUPFAM" id="SSF51445">
    <property type="entry name" value="(Trans)glycosidases"/>
    <property type="match status" value="1"/>
</dbReference>
<evidence type="ECO:0000259" key="4">
    <source>
        <dbReference type="PROSITE" id="PS51910"/>
    </source>
</evidence>
<organism evidence="5 6">
    <name type="scientific">Bacillus suaedaesalsae</name>
    <dbReference type="NCBI Taxonomy" id="2810349"/>
    <lineage>
        <taxon>Bacteria</taxon>
        <taxon>Bacillati</taxon>
        <taxon>Bacillota</taxon>
        <taxon>Bacilli</taxon>
        <taxon>Bacillales</taxon>
        <taxon>Bacillaceae</taxon>
        <taxon>Bacillus</taxon>
    </lineage>
</organism>
<evidence type="ECO:0000256" key="2">
    <source>
        <dbReference type="ARBA" id="ARBA00023295"/>
    </source>
</evidence>
<dbReference type="PANTHER" id="PTHR46066:SF2">
    <property type="entry name" value="CHITINASE DOMAIN-CONTAINING PROTEIN 1"/>
    <property type="match status" value="1"/>
</dbReference>
<protein>
    <submittedName>
        <fullName evidence="5">S-layer homology domain-containing protein</fullName>
    </submittedName>
</protein>
<keyword evidence="1" id="KW-0732">Signal</keyword>
<keyword evidence="2" id="KW-0378">Hydrolase</keyword>
<gene>
    <name evidence="5" type="ORF">JR050_15480</name>
</gene>
<reference evidence="5 6" key="1">
    <citation type="submission" date="2021-02" db="EMBL/GenBank/DDBJ databases">
        <title>Bacillus sp. RD4P76, an endophyte from a halophyte.</title>
        <authorList>
            <person name="Sun J.-Q."/>
        </authorList>
    </citation>
    <scope>NUCLEOTIDE SEQUENCE [LARGE SCALE GENOMIC DNA]</scope>
    <source>
        <strain evidence="5 6">RD4P76</strain>
    </source>
</reference>
<dbReference type="InterPro" id="IPR001119">
    <property type="entry name" value="SLH_dom"/>
</dbReference>
<dbReference type="Pfam" id="PF00395">
    <property type="entry name" value="SLH"/>
    <property type="match status" value="3"/>
</dbReference>
<feature type="domain" description="SLH" evidence="3">
    <location>
        <begin position="536"/>
        <end position="595"/>
    </location>
</feature>
<accession>A0ABS2DKQ0</accession>
<dbReference type="Gene3D" id="3.20.20.80">
    <property type="entry name" value="Glycosidases"/>
    <property type="match status" value="1"/>
</dbReference>
<dbReference type="PROSITE" id="PS51272">
    <property type="entry name" value="SLH"/>
    <property type="match status" value="3"/>
</dbReference>
<dbReference type="RefSeq" id="WP_204204427.1">
    <property type="nucleotide sequence ID" value="NZ_JAFELM010000039.1"/>
</dbReference>
<keyword evidence="6" id="KW-1185">Reference proteome</keyword>
<feature type="domain" description="SLH" evidence="3">
    <location>
        <begin position="478"/>
        <end position="535"/>
    </location>
</feature>
<dbReference type="PANTHER" id="PTHR46066">
    <property type="entry name" value="CHITINASE DOMAIN-CONTAINING PROTEIN 1 FAMILY MEMBER"/>
    <property type="match status" value="1"/>
</dbReference>
<dbReference type="SMART" id="SM00636">
    <property type="entry name" value="Glyco_18"/>
    <property type="match status" value="1"/>
</dbReference>
<feature type="domain" description="GH18" evidence="4">
    <location>
        <begin position="89"/>
        <end position="419"/>
    </location>
</feature>
<evidence type="ECO:0000313" key="6">
    <source>
        <dbReference type="Proteomes" id="UP001518925"/>
    </source>
</evidence>
<dbReference type="PROSITE" id="PS51910">
    <property type="entry name" value="GH18_2"/>
    <property type="match status" value="1"/>
</dbReference>
<dbReference type="InterPro" id="IPR029070">
    <property type="entry name" value="Chitinase_insertion_sf"/>
</dbReference>
<dbReference type="Gene3D" id="3.10.50.10">
    <property type="match status" value="1"/>
</dbReference>
<keyword evidence="2" id="KW-0326">Glycosidase</keyword>
<sequence>MEEIFLTHRLIRKDNGHILVVYINNNSTEVSTEFGLKTKEGIENLREYVSDYIYKHLPNKKIIGVNIMLGSLLFASLPYHKAKAHEVDFNMTYLYYGSTNTFISNVEKAKGNLNTVSPSYFDLNSNGSLQLTYQVDSKFINDMHAKGIKVVPFISNHWDRELGRTALNNREQLAQQIADAIIIHNLDGVNVDIENVTDVDRQQYTDFVRLLRSKIPKDRTISVAVSANPNGWTKGWHGSYDYKMLANYSDYLVIMAYDESYSGGPEGPVASLPWVEKSVQYALNQGVPDNKIVLGIPFFGRYWIEGKSYGGYGISQVQVKKMLDTYGGKVIFDEKYKSPKATITIDSTDSTMVVGGRTLGPGTYHVWYENNDSIQAKVDLIHKYNLKGTGSWSLGQEDTAVWNEYGIWLSGHYGEMQGPNDIVGHWAEEDIKVIYEKGWMKGKTLTGFFPDDPLTRAEAAVILVRALSLEPKSTIGNSFSDVSTTYWAKKEIEIASQHGLFVGEELGKFKPGEELTREQMAVVLRRALNLNEEKVAISPFKDIVNTRWSYNDIATMNKNGIFSGFNDGTFRPIEGITRAQMAALLNRITGYLPSQ</sequence>
<dbReference type="InterPro" id="IPR001223">
    <property type="entry name" value="Glyco_hydro18_cat"/>
</dbReference>
<dbReference type="Pfam" id="PF00704">
    <property type="entry name" value="Glyco_hydro_18"/>
    <property type="match status" value="1"/>
</dbReference>
<evidence type="ECO:0000256" key="1">
    <source>
        <dbReference type="ARBA" id="ARBA00022729"/>
    </source>
</evidence>
<name>A0ABS2DKQ0_9BACI</name>
<dbReference type="Proteomes" id="UP001518925">
    <property type="component" value="Unassembled WGS sequence"/>
</dbReference>
<feature type="domain" description="SLH" evidence="3">
    <location>
        <begin position="414"/>
        <end position="477"/>
    </location>
</feature>
<evidence type="ECO:0000259" key="3">
    <source>
        <dbReference type="PROSITE" id="PS51272"/>
    </source>
</evidence>
<evidence type="ECO:0000313" key="5">
    <source>
        <dbReference type="EMBL" id="MBM6619069.1"/>
    </source>
</evidence>
<dbReference type="InterPro" id="IPR011583">
    <property type="entry name" value="Chitinase_II/V-like_cat"/>
</dbReference>